<dbReference type="CDD" id="cd14727">
    <property type="entry name" value="ChanN-like"/>
    <property type="match status" value="1"/>
</dbReference>
<dbReference type="EMBL" id="JACSIT010000067">
    <property type="protein sequence ID" value="MBC6993537.1"/>
    <property type="molecule type" value="Genomic_DNA"/>
</dbReference>
<gene>
    <name evidence="3" type="ORF">H9S92_05155</name>
</gene>
<dbReference type="SUPFAM" id="SSF159501">
    <property type="entry name" value="EreA/ChaN-like"/>
    <property type="match status" value="1"/>
</dbReference>
<dbReference type="Proteomes" id="UP000650081">
    <property type="component" value="Unassembled WGS sequence"/>
</dbReference>
<feature type="domain" description="Haem-binding uptake Tiki superfamily ChaN" evidence="2">
    <location>
        <begin position="42"/>
        <end position="244"/>
    </location>
</feature>
<sequence length="289" mass="31734">MRLSLAFLLLLFTANVPLMAQSDPRPYALFDRAGKPTKYKKLLKAAQEADVILFGESHNSAIAHWLQHTLARDLYAASGAFTLGLEMFESDQQEGLDAYLQGAATTEQLDSIGSGLWPNFATDYQPVVNFAREQKMTVVATNVPRAYARLVFKGGFAALDELPASAKAQLPPLPIPYDKDLPGYVKMLEMMPGGHGGETFPMAQAIKDATMAHFIAARHQPGVPFIHLNGSYHSDDFEGIGWYLQQYAPQLKVLTITTIEQGSVEQLAAENTGKAHFTIAVPELMTKTY</sequence>
<dbReference type="RefSeq" id="WP_187465639.1">
    <property type="nucleotide sequence ID" value="NZ_JACSIT010000067.1"/>
</dbReference>
<feature type="signal peptide" evidence="1">
    <location>
        <begin position="1"/>
        <end position="20"/>
    </location>
</feature>
<keyword evidence="3" id="KW-0449">Lipoprotein</keyword>
<comment type="caution">
    <text evidence="3">The sequence shown here is derived from an EMBL/GenBank/DDBJ whole genome shotgun (WGS) entry which is preliminary data.</text>
</comment>
<proteinExistence type="predicted"/>
<protein>
    <submittedName>
        <fullName evidence="3">ChaN family lipoprotein</fullName>
    </submittedName>
</protein>
<evidence type="ECO:0000313" key="4">
    <source>
        <dbReference type="Proteomes" id="UP000650081"/>
    </source>
</evidence>
<keyword evidence="4" id="KW-1185">Reference proteome</keyword>
<dbReference type="Pfam" id="PF04187">
    <property type="entry name" value="Cofac_haem_bdg"/>
    <property type="match status" value="1"/>
</dbReference>
<name>A0A923TCB3_9BACT</name>
<feature type="chain" id="PRO_5037000363" evidence="1">
    <location>
        <begin position="21"/>
        <end position="289"/>
    </location>
</feature>
<evidence type="ECO:0000259" key="2">
    <source>
        <dbReference type="Pfam" id="PF04187"/>
    </source>
</evidence>
<evidence type="ECO:0000313" key="3">
    <source>
        <dbReference type="EMBL" id="MBC6993537.1"/>
    </source>
</evidence>
<dbReference type="AlphaFoldDB" id="A0A923TCB3"/>
<evidence type="ECO:0000256" key="1">
    <source>
        <dbReference type="SAM" id="SignalP"/>
    </source>
</evidence>
<accession>A0A923TCB3</accession>
<dbReference type="Gene3D" id="3.40.50.11550">
    <property type="match status" value="1"/>
</dbReference>
<dbReference type="InterPro" id="IPR007314">
    <property type="entry name" value="Cofac_haem-bd_dom"/>
</dbReference>
<organism evidence="3 4">
    <name type="scientific">Neolewinella lacunae</name>
    <dbReference type="NCBI Taxonomy" id="1517758"/>
    <lineage>
        <taxon>Bacteria</taxon>
        <taxon>Pseudomonadati</taxon>
        <taxon>Bacteroidota</taxon>
        <taxon>Saprospiria</taxon>
        <taxon>Saprospirales</taxon>
        <taxon>Lewinellaceae</taxon>
        <taxon>Neolewinella</taxon>
    </lineage>
</organism>
<reference evidence="3" key="1">
    <citation type="submission" date="2020-08" db="EMBL/GenBank/DDBJ databases">
        <title>Lewinella bacteria from marine environments.</title>
        <authorList>
            <person name="Zhong Y."/>
        </authorList>
    </citation>
    <scope>NUCLEOTIDE SEQUENCE</scope>
    <source>
        <strain evidence="3">KCTC 42187</strain>
    </source>
</reference>
<keyword evidence="1" id="KW-0732">Signal</keyword>